<dbReference type="InterPro" id="IPR011009">
    <property type="entry name" value="Kinase-like_dom_sf"/>
</dbReference>
<proteinExistence type="predicted"/>
<dbReference type="InterPro" id="IPR000719">
    <property type="entry name" value="Prot_kinase_dom"/>
</dbReference>
<name>A0ABP0TFY4_9BRYO</name>
<feature type="domain" description="Protein kinase" evidence="3">
    <location>
        <begin position="1"/>
        <end position="96"/>
    </location>
</feature>
<dbReference type="PROSITE" id="PS50011">
    <property type="entry name" value="PROTEIN_KINASE_DOM"/>
    <property type="match status" value="1"/>
</dbReference>
<evidence type="ECO:0000256" key="2">
    <source>
        <dbReference type="ARBA" id="ARBA00022840"/>
    </source>
</evidence>
<keyword evidence="5" id="KW-1185">Reference proteome</keyword>
<accession>A0ABP0TFY4</accession>
<evidence type="ECO:0000259" key="3">
    <source>
        <dbReference type="PROSITE" id="PS50011"/>
    </source>
</evidence>
<dbReference type="InterPro" id="IPR001245">
    <property type="entry name" value="Ser-Thr/Tyr_kinase_cat_dom"/>
</dbReference>
<dbReference type="PANTHER" id="PTHR44329">
    <property type="entry name" value="SERINE/THREONINE-PROTEIN KINASE TNNI3K-RELATED"/>
    <property type="match status" value="1"/>
</dbReference>
<dbReference type="Pfam" id="PF07714">
    <property type="entry name" value="PK_Tyr_Ser-Thr"/>
    <property type="match status" value="1"/>
</dbReference>
<dbReference type="EMBL" id="OZ019903">
    <property type="protein sequence ID" value="CAK9195701.1"/>
    <property type="molecule type" value="Genomic_DNA"/>
</dbReference>
<evidence type="ECO:0000313" key="4">
    <source>
        <dbReference type="EMBL" id="CAK9195701.1"/>
    </source>
</evidence>
<reference evidence="4" key="1">
    <citation type="submission" date="2024-02" db="EMBL/GenBank/DDBJ databases">
        <authorList>
            <consortium name="ELIXIR-Norway"/>
            <consortium name="Elixir Norway"/>
        </authorList>
    </citation>
    <scope>NUCLEOTIDE SEQUENCE</scope>
</reference>
<evidence type="ECO:0000256" key="1">
    <source>
        <dbReference type="ARBA" id="ARBA00022741"/>
    </source>
</evidence>
<keyword evidence="2" id="KW-0067">ATP-binding</keyword>
<gene>
    <name evidence="4" type="ORF">CSSPTR1EN2_LOCUS3091</name>
</gene>
<keyword evidence="1" id="KW-0547">Nucleotide-binding</keyword>
<organism evidence="4 5">
    <name type="scientific">Sphagnum troendelagicum</name>
    <dbReference type="NCBI Taxonomy" id="128251"/>
    <lineage>
        <taxon>Eukaryota</taxon>
        <taxon>Viridiplantae</taxon>
        <taxon>Streptophyta</taxon>
        <taxon>Embryophyta</taxon>
        <taxon>Bryophyta</taxon>
        <taxon>Sphagnophytina</taxon>
        <taxon>Sphagnopsida</taxon>
        <taxon>Sphagnales</taxon>
        <taxon>Sphagnaceae</taxon>
        <taxon>Sphagnum</taxon>
    </lineage>
</organism>
<protein>
    <recommendedName>
        <fullName evidence="3">Protein kinase domain-containing protein</fullName>
    </recommendedName>
</protein>
<dbReference type="Proteomes" id="UP001497512">
    <property type="component" value="Chromosome 11"/>
</dbReference>
<evidence type="ECO:0000313" key="5">
    <source>
        <dbReference type="Proteomes" id="UP001497512"/>
    </source>
</evidence>
<dbReference type="Gene3D" id="3.30.200.20">
    <property type="entry name" value="Phosphorylase Kinase, domain 1"/>
    <property type="match status" value="1"/>
</dbReference>
<dbReference type="InterPro" id="IPR051681">
    <property type="entry name" value="Ser/Thr_Kinases-Pseudokinases"/>
</dbReference>
<sequence>MGQAFAEGAFGRLYRGTYSGEEVAEKILERPENNVEKAMVMESAVSKEVTMLATVKHQNGVAICWGNKFWENLAWCILTEYTKGGSVRSFLSRQQS</sequence>
<dbReference type="PANTHER" id="PTHR44329:SF298">
    <property type="entry name" value="MIXED LINEAGE KINASE DOMAIN-LIKE PROTEIN"/>
    <property type="match status" value="1"/>
</dbReference>
<dbReference type="SUPFAM" id="SSF56112">
    <property type="entry name" value="Protein kinase-like (PK-like)"/>
    <property type="match status" value="1"/>
</dbReference>